<keyword evidence="3" id="KW-1185">Reference proteome</keyword>
<organism evidence="2 3">
    <name type="scientific">Mucilaginibacter mali</name>
    <dbReference type="NCBI Taxonomy" id="2740462"/>
    <lineage>
        <taxon>Bacteria</taxon>
        <taxon>Pseudomonadati</taxon>
        <taxon>Bacteroidota</taxon>
        <taxon>Sphingobacteriia</taxon>
        <taxon>Sphingobacteriales</taxon>
        <taxon>Sphingobacteriaceae</taxon>
        <taxon>Mucilaginibacter</taxon>
    </lineage>
</organism>
<feature type="signal peptide" evidence="1">
    <location>
        <begin position="1"/>
        <end position="20"/>
    </location>
</feature>
<proteinExistence type="predicted"/>
<dbReference type="RefSeq" id="WP_173415030.1">
    <property type="nucleotide sequence ID" value="NZ_CP054139.1"/>
</dbReference>
<evidence type="ECO:0000313" key="2">
    <source>
        <dbReference type="EMBL" id="QKJ30349.1"/>
    </source>
</evidence>
<name>A0A7D4QT05_9SPHI</name>
<accession>A0A7D4QT05</accession>
<dbReference type="Proteomes" id="UP000505355">
    <property type="component" value="Chromosome"/>
</dbReference>
<evidence type="ECO:0000313" key="3">
    <source>
        <dbReference type="Proteomes" id="UP000505355"/>
    </source>
</evidence>
<reference evidence="2 3" key="1">
    <citation type="submission" date="2020-05" db="EMBL/GenBank/DDBJ databases">
        <title>Mucilaginibacter mali sp. nov.</title>
        <authorList>
            <person name="Kim H.S."/>
            <person name="Lee K.C."/>
            <person name="Suh M.K."/>
            <person name="Kim J.-S."/>
            <person name="Han K.-I."/>
            <person name="Eom M.K."/>
            <person name="Shin Y.K."/>
            <person name="Lee J.-S."/>
        </authorList>
    </citation>
    <scope>NUCLEOTIDE SEQUENCE [LARGE SCALE GENOMIC DNA]</scope>
    <source>
        <strain evidence="2 3">G2-14</strain>
    </source>
</reference>
<protein>
    <recommendedName>
        <fullName evidence="4">YD repeat-containing protein</fullName>
    </recommendedName>
</protein>
<sequence length="1108" mass="122117">MKKTFLIGVVLSLCAIQLFAQTDPTNYTRADIVPPSPTAANLSKYGNVPVTMYTGMANVSVPIFTVQGNDLSLPISLTYNYNGHKPAEQTSWIGLGWSLQAGGVITHNVKGLDDEYNTSNPYAYENSAAKYNNPYVDTDNTYLTQIDNRTYDAEPDVYSFNFAGHSGKFARVKNRFVLFPVQKLKIAASGTGFNITTEDGTIYEFGEIESTQTKASAGAGHIPGFFSAFYLTKITNAAQTESITLTYTDEGTISQRGAWAQTWLLSTNPFLPGYNPAGTLSTANLSMPTWVSSKRLTTIQSSKYTVTFYPESWVRTDVGVHSGTGPYALATIGIATNAGIPVKTFHLDHSYFVHSVTAGITHSNFLKLRSVSETVSGGADSLTHYFDYYDDGSGGIPEVTGFDQVDHFNYYNGQTSFTMMPNTFYPGGANRTPVLSGAVLGSLKKVTYPTGGSTEFEYELNRTNTGNYEQHQAMVNPYAYRTDPDTENEITDTASFNSNHSQWLKLVWTRTAKNPDVDDPLGRARDNYHPEVYIYKGDLDGALVYTGKILYTAENDAGHVDSLAIDSGKYVIQVICDKSENWVDVQASFTEATTIPETVPSAGVRVKTITDNPVTGLPVIRKYKYEFGGNAPVNYVTNSYIERKHDNPSFPFLYNDYSYFTYSSMQVQSETPGLPLFYSKVTEDTGSDTTNVSRSVYFFQCLESGGNNLGVETAEELHYKKNSSGYTLLSSKFYDYKVVPDTLLIAVKPYVTLSEIEAPEPPINTYSAIVYGLDSEWKFLNKVTETIYNNDTLTTQTRNHYNLATRNLVLSQQTNSDGRVSVQKMKYPDDYAGSITGNLVAANVLAPVIEKQVWQKRSATDSVLIGGTITKYDSLLYKPVKIYALENAAGLASLSTETKDGAGKYNTLLSDSHYIQRATYTYDTGAKITAQQLTGGISTAYQYGYPAVNGTEAGKNAYPIAECRNATTAEFYTQNFEDGSSGTTGAAHTGAKYYSGTSYTVSWTRPNSRAYVITYWYKSGSTWLYSGELAYTGSSYTLSGGSAYDDVRIFPADAQMSTYTYLQGVGVSSTIDAKGITTYYTYDEHNRLLAVKDQYGNILKQYDYNYAH</sequence>
<dbReference type="AlphaFoldDB" id="A0A7D4QT05"/>
<dbReference type="EMBL" id="CP054139">
    <property type="protein sequence ID" value="QKJ30349.1"/>
    <property type="molecule type" value="Genomic_DNA"/>
</dbReference>
<gene>
    <name evidence="2" type="ORF">HQ865_11460</name>
</gene>
<evidence type="ECO:0000256" key="1">
    <source>
        <dbReference type="SAM" id="SignalP"/>
    </source>
</evidence>
<feature type="chain" id="PRO_5028890923" description="YD repeat-containing protein" evidence="1">
    <location>
        <begin position="21"/>
        <end position="1108"/>
    </location>
</feature>
<dbReference type="KEGG" id="mmab:HQ865_11460"/>
<keyword evidence="1" id="KW-0732">Signal</keyword>
<evidence type="ECO:0008006" key="4">
    <source>
        <dbReference type="Google" id="ProtNLM"/>
    </source>
</evidence>